<dbReference type="PANTHER" id="PTHR30482">
    <property type="entry name" value="HIGH-AFFINITY BRANCHED-CHAIN AMINO ACID TRANSPORT SYSTEM PERMEASE"/>
    <property type="match status" value="1"/>
</dbReference>
<evidence type="ECO:0000256" key="5">
    <source>
        <dbReference type="ARBA" id="ARBA00023136"/>
    </source>
</evidence>
<comment type="caution">
    <text evidence="7">The sequence shown here is derived from an EMBL/GenBank/DDBJ whole genome shotgun (WGS) entry which is preliminary data.</text>
</comment>
<feature type="transmembrane region" description="Helical" evidence="6">
    <location>
        <begin position="243"/>
        <end position="266"/>
    </location>
</feature>
<comment type="subcellular location">
    <subcellularLocation>
        <location evidence="1">Cell membrane</location>
        <topology evidence="1">Multi-pass membrane protein</topology>
    </subcellularLocation>
</comment>
<keyword evidence="5 6" id="KW-0472">Membrane</keyword>
<dbReference type="InterPro" id="IPR043428">
    <property type="entry name" value="LivM-like"/>
</dbReference>
<sequence length="320" mass="33423">MRSSLPLVAVLLLAGFVLSFTASEYTLRLLNMAVIASVAVVGLNFAFGYAGLISLGHAAFVGLGAYTLAILTTQAGWSPWLAAIPAILGTGLVAAALGYPLLRLKGHYLALATLGLNVSFSIVAANWIEVTGGTNGIARIPGLSILGHDLKDERSFLWFGLAVLAVLSVLALAIHGSRIGRAMMAVRDDETAAAMTGINVTGVSVSAFALSAIYAAVAGCLFATHVHFVSPDDFSYAHSITHLAMLIVGGEATVAGAIIGATLLTFLPEWFRIFGDGYLAFFGLMMLAILVFLPTGIMGLLRRWRRAPRPGTAPHGAARS</sequence>
<dbReference type="InterPro" id="IPR001851">
    <property type="entry name" value="ABC_transp_permease"/>
</dbReference>
<feature type="transmembrane region" description="Helical" evidence="6">
    <location>
        <begin position="32"/>
        <end position="52"/>
    </location>
</feature>
<evidence type="ECO:0000256" key="1">
    <source>
        <dbReference type="ARBA" id="ARBA00004651"/>
    </source>
</evidence>
<protein>
    <submittedName>
        <fullName evidence="7">Branched-chain amino acid ABC transporter permease</fullName>
    </submittedName>
</protein>
<dbReference type="EMBL" id="JABEPP010000004">
    <property type="protein sequence ID" value="NNM73949.1"/>
    <property type="molecule type" value="Genomic_DNA"/>
</dbReference>
<dbReference type="Pfam" id="PF02653">
    <property type="entry name" value="BPD_transp_2"/>
    <property type="match status" value="1"/>
</dbReference>
<evidence type="ECO:0000256" key="3">
    <source>
        <dbReference type="ARBA" id="ARBA00022692"/>
    </source>
</evidence>
<feature type="transmembrane region" description="Helical" evidence="6">
    <location>
        <begin position="109"/>
        <end position="128"/>
    </location>
</feature>
<dbReference type="RefSeq" id="WP_171219385.1">
    <property type="nucleotide sequence ID" value="NZ_JABEPP010000004.1"/>
</dbReference>
<evidence type="ECO:0000256" key="4">
    <source>
        <dbReference type="ARBA" id="ARBA00022989"/>
    </source>
</evidence>
<feature type="transmembrane region" description="Helical" evidence="6">
    <location>
        <begin position="278"/>
        <end position="301"/>
    </location>
</feature>
<evidence type="ECO:0000256" key="2">
    <source>
        <dbReference type="ARBA" id="ARBA00022475"/>
    </source>
</evidence>
<gene>
    <name evidence="7" type="ORF">HJG44_16320</name>
</gene>
<dbReference type="PANTHER" id="PTHR30482:SF10">
    <property type="entry name" value="HIGH-AFFINITY BRANCHED-CHAIN AMINO ACID TRANSPORT PROTEIN BRAE"/>
    <property type="match status" value="1"/>
</dbReference>
<keyword evidence="8" id="KW-1185">Reference proteome</keyword>
<proteinExistence type="predicted"/>
<keyword evidence="2" id="KW-1003">Cell membrane</keyword>
<evidence type="ECO:0000313" key="8">
    <source>
        <dbReference type="Proteomes" id="UP000564885"/>
    </source>
</evidence>
<dbReference type="CDD" id="cd06581">
    <property type="entry name" value="TM_PBP1_LivM_like"/>
    <property type="match status" value="1"/>
</dbReference>
<accession>A0A849IC01</accession>
<feature type="transmembrane region" description="Helical" evidence="6">
    <location>
        <begin position="156"/>
        <end position="174"/>
    </location>
</feature>
<dbReference type="GO" id="GO:0005886">
    <property type="term" value="C:plasma membrane"/>
    <property type="evidence" value="ECO:0007669"/>
    <property type="project" value="UniProtKB-SubCell"/>
</dbReference>
<evidence type="ECO:0000256" key="6">
    <source>
        <dbReference type="SAM" id="Phobius"/>
    </source>
</evidence>
<keyword evidence="4 6" id="KW-1133">Transmembrane helix</keyword>
<feature type="transmembrane region" description="Helical" evidence="6">
    <location>
        <begin position="83"/>
        <end position="102"/>
    </location>
</feature>
<organism evidence="7 8">
    <name type="scientific">Enterovirga aerilata</name>
    <dbReference type="NCBI Taxonomy" id="2730920"/>
    <lineage>
        <taxon>Bacteria</taxon>
        <taxon>Pseudomonadati</taxon>
        <taxon>Pseudomonadota</taxon>
        <taxon>Alphaproteobacteria</taxon>
        <taxon>Hyphomicrobiales</taxon>
        <taxon>Methylobacteriaceae</taxon>
        <taxon>Enterovirga</taxon>
    </lineage>
</organism>
<dbReference type="AlphaFoldDB" id="A0A849IC01"/>
<dbReference type="GO" id="GO:0015658">
    <property type="term" value="F:branched-chain amino acid transmembrane transporter activity"/>
    <property type="evidence" value="ECO:0007669"/>
    <property type="project" value="InterPro"/>
</dbReference>
<dbReference type="Proteomes" id="UP000564885">
    <property type="component" value="Unassembled WGS sequence"/>
</dbReference>
<evidence type="ECO:0000313" key="7">
    <source>
        <dbReference type="EMBL" id="NNM73949.1"/>
    </source>
</evidence>
<keyword evidence="3 6" id="KW-0812">Transmembrane</keyword>
<name>A0A849IC01_9HYPH</name>
<reference evidence="7 8" key="1">
    <citation type="submission" date="2020-04" db="EMBL/GenBank/DDBJ databases">
        <title>Enterovirga sp. isolate from soil.</title>
        <authorList>
            <person name="Chea S."/>
            <person name="Kim D.-U."/>
        </authorList>
    </citation>
    <scope>NUCLEOTIDE SEQUENCE [LARGE SCALE GENOMIC DNA]</scope>
    <source>
        <strain evidence="7 8">DB1703</strain>
    </source>
</reference>